<evidence type="ECO:0000313" key="2">
    <source>
        <dbReference type="Proteomes" id="UP000234145"/>
    </source>
</evidence>
<reference evidence="2" key="1">
    <citation type="submission" date="2017-09" db="EMBL/GenBank/DDBJ databases">
        <title>Depth-based differentiation of microbial function through sediment-hosted aquifers and enrichment of novel symbionts in the deep terrestrial subsurface.</title>
        <authorList>
            <person name="Probst A.J."/>
            <person name="Ladd B."/>
            <person name="Jarett J.K."/>
            <person name="Geller-Mcgrath D.E."/>
            <person name="Sieber C.M.K."/>
            <person name="Emerson J.B."/>
            <person name="Anantharaman K."/>
            <person name="Thomas B.C."/>
            <person name="Malmstrom R."/>
            <person name="Stieglmeier M."/>
            <person name="Klingl A."/>
            <person name="Woyke T."/>
            <person name="Ryan C.M."/>
            <person name="Banfield J.F."/>
        </authorList>
    </citation>
    <scope>NUCLEOTIDE SEQUENCE [LARGE SCALE GENOMIC DNA]</scope>
</reference>
<accession>A0A2H9PCQ8</accession>
<protein>
    <submittedName>
        <fullName evidence="1">Uncharacterized protein</fullName>
    </submittedName>
</protein>
<dbReference type="Proteomes" id="UP000234145">
    <property type="component" value="Unassembled WGS sequence"/>
</dbReference>
<dbReference type="EMBL" id="PFMS01000026">
    <property type="protein sequence ID" value="PIZ17041.1"/>
    <property type="molecule type" value="Genomic_DNA"/>
</dbReference>
<organism evidence="1 2">
    <name type="scientific">Candidatus Desantisbacteria bacterium CG_4_10_14_0_8_um_filter_39_17</name>
    <dbReference type="NCBI Taxonomy" id="1974542"/>
    <lineage>
        <taxon>Bacteria</taxon>
        <taxon>Candidatus Desantisiibacteriota</taxon>
    </lineage>
</organism>
<sequence length="401" mass="46717">MRKRILWIIVVLLWYSIPVFSAEFVPVFDLHLLGGQSWFQNEMSSAGVNFNLNFTPALKFSESLSFLPVYSGWYLGNKQMAQLEGGGFLYQETQDHILNLELLHKPIPEIKSRLSMGYKKEWAKETKDEFWGTGLYDYDKVSIGIQQERQFTRWKFQPVIKGGVDVYAVFYPNYNSLASEVGKEVAGRKMLDHLTGEIFFNEAILLTDSLILRGDYAFSYGNFFEQYVITESADYSANKRQDYINELGLDLTYFIPLPFENLESTLGLNYRAKLNQSSQNHYDVERYIFIPYFYDYLQHKIGPQITFTLIPSNLSISISYDYAHKQFFERLAQNSTGDYLAEKMDWSLHNYGLRISYPILKSLSVEISGGLQQSISNNRFERIYRYNYVSANYLAGIAWEY</sequence>
<name>A0A2H9PCQ8_9BACT</name>
<proteinExistence type="predicted"/>
<evidence type="ECO:0000313" key="1">
    <source>
        <dbReference type="EMBL" id="PIZ17041.1"/>
    </source>
</evidence>
<comment type="caution">
    <text evidence="1">The sequence shown here is derived from an EMBL/GenBank/DDBJ whole genome shotgun (WGS) entry which is preliminary data.</text>
</comment>
<gene>
    <name evidence="1" type="ORF">COY51_01315</name>
</gene>
<dbReference type="AlphaFoldDB" id="A0A2H9PCQ8"/>